<dbReference type="InterPro" id="IPR000907">
    <property type="entry name" value="LipOase"/>
</dbReference>
<dbReference type="PROSITE" id="PS50095">
    <property type="entry name" value="PLAT"/>
    <property type="match status" value="1"/>
</dbReference>
<evidence type="ECO:0000256" key="9">
    <source>
        <dbReference type="ARBA" id="ARBA00023098"/>
    </source>
</evidence>
<feature type="site" description="Essential for stabilizing binding to COTL1" evidence="12">
    <location>
        <position position="102"/>
    </location>
</feature>
<dbReference type="InterPro" id="IPR001885">
    <property type="entry name" value="LipOase_mml"/>
</dbReference>
<keyword evidence="7" id="KW-0560">Oxidoreductase</keyword>
<dbReference type="AlphaFoldDB" id="A0AAV7L161"/>
<dbReference type="InterPro" id="IPR042062">
    <property type="entry name" value="PLAT_LOX_verte"/>
</dbReference>
<dbReference type="Gene3D" id="3.10.450.60">
    <property type="match status" value="1"/>
</dbReference>
<dbReference type="InterPro" id="IPR020834">
    <property type="entry name" value="LipOase_CS"/>
</dbReference>
<feature type="domain" description="PLAT" evidence="15">
    <location>
        <begin position="2"/>
        <end position="117"/>
    </location>
</feature>
<evidence type="ECO:0000256" key="7">
    <source>
        <dbReference type="ARBA" id="ARBA00023002"/>
    </source>
</evidence>
<evidence type="ECO:0000256" key="13">
    <source>
        <dbReference type="PROSITE-ProRule" id="PRU00152"/>
    </source>
</evidence>
<comment type="subcellular location">
    <subcellularLocation>
        <location evidence="1">Cytoplasm</location>
    </subcellularLocation>
</comment>
<comment type="pathway">
    <text evidence="2">Lipid metabolism.</text>
</comment>
<dbReference type="Proteomes" id="UP001066276">
    <property type="component" value="Chromosome 12"/>
</dbReference>
<dbReference type="Pfam" id="PF01477">
    <property type="entry name" value="PLAT"/>
    <property type="match status" value="1"/>
</dbReference>
<dbReference type="SUPFAM" id="SSF49723">
    <property type="entry name" value="Lipase/lipooxygenase domain (PLAT/LH2 domain)"/>
    <property type="match status" value="1"/>
</dbReference>
<dbReference type="EMBL" id="JANPWB010000016">
    <property type="protein sequence ID" value="KAJ1084359.1"/>
    <property type="molecule type" value="Genomic_DNA"/>
</dbReference>
<feature type="domain" description="Lipoxygenase" evidence="16">
    <location>
        <begin position="116"/>
        <end position="668"/>
    </location>
</feature>
<dbReference type="InterPro" id="IPR036226">
    <property type="entry name" value="LipOase_C_sf"/>
</dbReference>
<reference evidence="17" key="1">
    <citation type="journal article" date="2022" name="bioRxiv">
        <title>Sequencing and chromosome-scale assembly of the giantPleurodeles waltlgenome.</title>
        <authorList>
            <person name="Brown T."/>
            <person name="Elewa A."/>
            <person name="Iarovenko S."/>
            <person name="Subramanian E."/>
            <person name="Araus A.J."/>
            <person name="Petzold A."/>
            <person name="Susuki M."/>
            <person name="Suzuki K.-i.T."/>
            <person name="Hayashi T."/>
            <person name="Toyoda A."/>
            <person name="Oliveira C."/>
            <person name="Osipova E."/>
            <person name="Leigh N.D."/>
            <person name="Simon A."/>
            <person name="Yun M.H."/>
        </authorList>
    </citation>
    <scope>NUCLEOTIDE SEQUENCE</scope>
    <source>
        <strain evidence="17">20211129_DDA</strain>
        <tissue evidence="17">Liver</tissue>
    </source>
</reference>
<evidence type="ECO:0000256" key="4">
    <source>
        <dbReference type="ARBA" id="ARBA00022490"/>
    </source>
</evidence>
<dbReference type="SMART" id="SM00308">
    <property type="entry name" value="LH2"/>
    <property type="match status" value="1"/>
</dbReference>
<keyword evidence="4" id="KW-0963">Cytoplasm</keyword>
<feature type="binding site" evidence="11">
    <location>
        <position position="78"/>
    </location>
    <ligand>
        <name>Ca(2+)</name>
        <dbReference type="ChEBI" id="CHEBI:29108"/>
        <label>1</label>
    </ligand>
</feature>
<dbReference type="GO" id="GO:0034440">
    <property type="term" value="P:lipid oxidation"/>
    <property type="evidence" value="ECO:0007669"/>
    <property type="project" value="InterPro"/>
</dbReference>
<evidence type="ECO:0000313" key="18">
    <source>
        <dbReference type="Proteomes" id="UP001066276"/>
    </source>
</evidence>
<evidence type="ECO:0000259" key="15">
    <source>
        <dbReference type="PROSITE" id="PS50095"/>
    </source>
</evidence>
<evidence type="ECO:0000256" key="3">
    <source>
        <dbReference type="ARBA" id="ARBA00009419"/>
    </source>
</evidence>
<evidence type="ECO:0000256" key="5">
    <source>
        <dbReference type="ARBA" id="ARBA00022723"/>
    </source>
</evidence>
<dbReference type="PROSITE" id="PS00081">
    <property type="entry name" value="LIPOXYGENASE_2"/>
    <property type="match status" value="1"/>
</dbReference>
<keyword evidence="11" id="KW-0106">Calcium</keyword>
<comment type="caution">
    <text evidence="17">The sequence shown here is derived from an EMBL/GenBank/DDBJ whole genome shotgun (WGS) entry which is preliminary data.</text>
</comment>
<dbReference type="PANTHER" id="PTHR11771">
    <property type="entry name" value="LIPOXYGENASE"/>
    <property type="match status" value="1"/>
</dbReference>
<dbReference type="FunFam" id="1.20.245.10:FF:000001">
    <property type="entry name" value="Arachidonate 5-lipoxygenase a"/>
    <property type="match status" value="1"/>
</dbReference>
<dbReference type="GO" id="GO:0005737">
    <property type="term" value="C:cytoplasm"/>
    <property type="evidence" value="ECO:0007669"/>
    <property type="project" value="UniProtKB-SubCell"/>
</dbReference>
<feature type="coiled-coil region" evidence="14">
    <location>
        <begin position="622"/>
        <end position="653"/>
    </location>
</feature>
<comment type="similarity">
    <text evidence="3">Belongs to the lipoxygenase family.</text>
</comment>
<dbReference type="InterPro" id="IPR001024">
    <property type="entry name" value="PLAT/LH2_dom"/>
</dbReference>
<dbReference type="PRINTS" id="PR00087">
    <property type="entry name" value="LIPOXYGENASE"/>
</dbReference>
<gene>
    <name evidence="17" type="ORF">NDU88_004508</name>
</gene>
<evidence type="ECO:0000256" key="14">
    <source>
        <dbReference type="SAM" id="Coils"/>
    </source>
</evidence>
<dbReference type="InterPro" id="IPR036392">
    <property type="entry name" value="PLAT/LH2_dom_sf"/>
</dbReference>
<dbReference type="GO" id="GO:0016702">
    <property type="term" value="F:oxidoreductase activity, acting on single donors with incorporation of molecular oxygen, incorporation of two atoms of oxygen"/>
    <property type="evidence" value="ECO:0007669"/>
    <property type="project" value="InterPro"/>
</dbReference>
<keyword evidence="5 10" id="KW-0479">Metal-binding</keyword>
<feature type="binding site" evidence="11">
    <location>
        <position position="17"/>
    </location>
    <ligand>
        <name>Ca(2+)</name>
        <dbReference type="ChEBI" id="CHEBI:29108"/>
        <label>1</label>
    </ligand>
</feature>
<keyword evidence="8 10" id="KW-0408">Iron</keyword>
<evidence type="ECO:0000256" key="6">
    <source>
        <dbReference type="ARBA" id="ARBA00022964"/>
    </source>
</evidence>
<dbReference type="GO" id="GO:0005506">
    <property type="term" value="F:iron ion binding"/>
    <property type="evidence" value="ECO:0007669"/>
    <property type="project" value="InterPro"/>
</dbReference>
<accession>A0AAV7L161</accession>
<protein>
    <submittedName>
        <fullName evidence="17">Uncharacterized protein</fullName>
    </submittedName>
</protein>
<dbReference type="Gene3D" id="1.20.245.10">
    <property type="entry name" value="Lipoxygenase-1, Domain 5"/>
    <property type="match status" value="1"/>
</dbReference>
<comment type="caution">
    <text evidence="13">Lacks conserved residue(s) required for the propagation of feature annotation.</text>
</comment>
<dbReference type="InterPro" id="IPR013819">
    <property type="entry name" value="LipOase_C"/>
</dbReference>
<name>A0AAV7L161_PLEWA</name>
<keyword evidence="18" id="KW-1185">Reference proteome</keyword>
<dbReference type="Gene3D" id="2.60.60.20">
    <property type="entry name" value="PLAT/LH2 domain"/>
    <property type="match status" value="1"/>
</dbReference>
<evidence type="ECO:0000259" key="16">
    <source>
        <dbReference type="PROSITE" id="PS51393"/>
    </source>
</evidence>
<keyword evidence="6" id="KW-0223">Dioxygenase</keyword>
<evidence type="ECO:0000256" key="12">
    <source>
        <dbReference type="PIRSR" id="PIRSR601885-3"/>
    </source>
</evidence>
<keyword evidence="14" id="KW-0175">Coiled coil</keyword>
<comment type="cofactor">
    <cofactor evidence="10">
        <name>Fe cation</name>
        <dbReference type="ChEBI" id="CHEBI:24875"/>
    </cofactor>
    <text evidence="10">Binds 1 Fe cation per subunit.</text>
</comment>
<dbReference type="SUPFAM" id="SSF48484">
    <property type="entry name" value="Lipoxigenase"/>
    <property type="match status" value="1"/>
</dbReference>
<evidence type="ECO:0000256" key="1">
    <source>
        <dbReference type="ARBA" id="ARBA00004496"/>
    </source>
</evidence>
<dbReference type="Pfam" id="PF00305">
    <property type="entry name" value="Lipoxygenase"/>
    <property type="match status" value="1"/>
</dbReference>
<keyword evidence="9" id="KW-0443">Lipid metabolism</keyword>
<feature type="binding site" evidence="11">
    <location>
        <position position="39"/>
    </location>
    <ligand>
        <name>Ca(2+)</name>
        <dbReference type="ChEBI" id="CHEBI:29108"/>
        <label>2</label>
    </ligand>
</feature>
<evidence type="ECO:0000313" key="17">
    <source>
        <dbReference type="EMBL" id="KAJ1084359.1"/>
    </source>
</evidence>
<dbReference type="CDD" id="cd01753">
    <property type="entry name" value="PLAT_LOX"/>
    <property type="match status" value="1"/>
</dbReference>
<evidence type="ECO:0000256" key="8">
    <source>
        <dbReference type="ARBA" id="ARBA00023004"/>
    </source>
</evidence>
<evidence type="ECO:0000256" key="10">
    <source>
        <dbReference type="PIRSR" id="PIRSR601885-1"/>
    </source>
</evidence>
<evidence type="ECO:0000256" key="11">
    <source>
        <dbReference type="PIRSR" id="PIRSR601885-2"/>
    </source>
</evidence>
<sequence>MFWYRVTISTGTSEYSGTNNYIYLVLIGEHGRSERTLLDRPGLDFCRGAVDDYEVESEQDLGPLQFVQLEKQRYWVEDNWFCRHVTVACPGGLTFEFPCHRWFIGDVIMCLPEGSVKKFGSSASVFDEYREKELRERREIYRWMAWQPHIPKCIAADSEKDLPQDVRFDNEKRSDFENSLHYALIELSLKKLMTKLSTSWKDLEDFRSIFWGVKSPVAEYVMNHWKEDWFFGYQFLNGPNPTIIRRCTRIPDKLAVTEDMISPFLGTGTSLHEEIQKGRIFIVDYSVLEAIPTNVIQEKKQYLCAPICLLHQNVEGNLLPIAIQLSQSPGEDSPVFLPSDSELDWLLAKTWVRTADFQIYQISSHLLHTHLIAEVLCVATLRNLSSLHPVFKLLMPHMRFTLEINTRARGQLISTNGIFDRAVSTGGEGLLRVAQREYARLTYESLCLPDDVRSRGMEGVKDYFFMQDGLRLWGIIKRFVDGIVGLFYHSDQEVTSDRELQTWIKEIYEEGFFGAPNLGIPSRFQSKDELTKFLTMGIFTCSAQHAALNQGQFDWCAWVPNTPCSMRQPPPSCKGEVTMEYIMESLPDVRQSCIQMAITWHLGRRQPDMIPLGHDEDQYFTEKEVKDLIESFHSELELAEQEIEERNQSLELRYEYLKPSNVENSITI</sequence>
<dbReference type="PROSITE" id="PS51393">
    <property type="entry name" value="LIPOXYGENASE_3"/>
    <property type="match status" value="1"/>
</dbReference>
<dbReference type="PRINTS" id="PR00467">
    <property type="entry name" value="MAMLPOXGNASE"/>
</dbReference>
<feature type="binding site" evidence="10">
    <location>
        <position position="545"/>
    </location>
    <ligand>
        <name>Fe cation</name>
        <dbReference type="ChEBI" id="CHEBI:24875"/>
        <note>catalytic</note>
    </ligand>
</feature>
<organism evidence="17 18">
    <name type="scientific">Pleurodeles waltl</name>
    <name type="common">Iberian ribbed newt</name>
    <dbReference type="NCBI Taxonomy" id="8319"/>
    <lineage>
        <taxon>Eukaryota</taxon>
        <taxon>Metazoa</taxon>
        <taxon>Chordata</taxon>
        <taxon>Craniata</taxon>
        <taxon>Vertebrata</taxon>
        <taxon>Euteleostomi</taxon>
        <taxon>Amphibia</taxon>
        <taxon>Batrachia</taxon>
        <taxon>Caudata</taxon>
        <taxon>Salamandroidea</taxon>
        <taxon>Salamandridae</taxon>
        <taxon>Pleurodelinae</taxon>
        <taxon>Pleurodeles</taxon>
    </lineage>
</organism>
<feature type="binding site" evidence="10">
    <location>
        <position position="370"/>
    </location>
    <ligand>
        <name>Fe cation</name>
        <dbReference type="ChEBI" id="CHEBI:24875"/>
        <note>catalytic</note>
    </ligand>
</feature>
<proteinExistence type="inferred from homology"/>
<evidence type="ECO:0000256" key="2">
    <source>
        <dbReference type="ARBA" id="ARBA00005189"/>
    </source>
</evidence>
<feature type="binding site" evidence="10">
    <location>
        <position position="668"/>
    </location>
    <ligand>
        <name>Fe cation</name>
        <dbReference type="ChEBI" id="CHEBI:24875"/>
        <note>catalytic</note>
    </ligand>
</feature>
<feature type="binding site" evidence="10">
    <location>
        <position position="365"/>
    </location>
    <ligand>
        <name>Fe cation</name>
        <dbReference type="ChEBI" id="CHEBI:24875"/>
        <note>catalytic</note>
    </ligand>
</feature>
<dbReference type="FunFam" id="2.60.60.20:FF:000002">
    <property type="entry name" value="Arachidonate 5-lipoxygenase a"/>
    <property type="match status" value="1"/>
</dbReference>